<feature type="transmembrane region" description="Helical" evidence="19">
    <location>
        <begin position="36"/>
        <end position="61"/>
    </location>
</feature>
<evidence type="ECO:0000256" key="9">
    <source>
        <dbReference type="ARBA" id="ARBA00022679"/>
    </source>
</evidence>
<evidence type="ECO:0000256" key="18">
    <source>
        <dbReference type="ARBA" id="ARBA00049504"/>
    </source>
</evidence>
<proteinExistence type="inferred from homology"/>
<keyword evidence="12 19" id="KW-1133">Transmembrane helix</keyword>
<keyword evidence="11 19" id="KW-0460">Magnesium</keyword>
<dbReference type="NCBIfam" id="TIGR00317">
    <property type="entry name" value="cobS"/>
    <property type="match status" value="1"/>
</dbReference>
<evidence type="ECO:0000256" key="15">
    <source>
        <dbReference type="ARBA" id="ARBA00032605"/>
    </source>
</evidence>
<comment type="catalytic activity">
    <reaction evidence="17 19">
        <text>alpha-ribazole + adenosylcob(III)inamide-GDP = adenosylcob(III)alamin + GMP + H(+)</text>
        <dbReference type="Rhea" id="RHEA:16049"/>
        <dbReference type="ChEBI" id="CHEBI:10329"/>
        <dbReference type="ChEBI" id="CHEBI:15378"/>
        <dbReference type="ChEBI" id="CHEBI:18408"/>
        <dbReference type="ChEBI" id="CHEBI:58115"/>
        <dbReference type="ChEBI" id="CHEBI:60487"/>
        <dbReference type="EC" id="2.7.8.26"/>
    </reaction>
</comment>
<evidence type="ECO:0000256" key="6">
    <source>
        <dbReference type="ARBA" id="ARBA00015850"/>
    </source>
</evidence>
<evidence type="ECO:0000256" key="10">
    <source>
        <dbReference type="ARBA" id="ARBA00022692"/>
    </source>
</evidence>
<evidence type="ECO:0000256" key="19">
    <source>
        <dbReference type="HAMAP-Rule" id="MF_00719"/>
    </source>
</evidence>
<reference evidence="20 21" key="1">
    <citation type="submission" date="2017-11" db="EMBL/GenBank/DDBJ databases">
        <title>Evolution of Phototrophy in the Chloroflexi Phylum Driven by Horizontal Gene Transfer.</title>
        <authorList>
            <person name="Ward L.M."/>
            <person name="Hemp J."/>
            <person name="Shih P.M."/>
            <person name="Mcglynn S.E."/>
            <person name="Fischer W."/>
        </authorList>
    </citation>
    <scope>NUCLEOTIDE SEQUENCE [LARGE SCALE GENOMIC DNA]</scope>
    <source>
        <strain evidence="20">JP3_7</strain>
    </source>
</reference>
<dbReference type="EC" id="2.7.8.26" evidence="5 19"/>
<protein>
    <recommendedName>
        <fullName evidence="6 19">Adenosylcobinamide-GDP ribazoletransferase</fullName>
        <ecNumber evidence="5 19">2.7.8.26</ecNumber>
    </recommendedName>
    <alternativeName>
        <fullName evidence="16 19">Cobalamin synthase</fullName>
    </alternativeName>
    <alternativeName>
        <fullName evidence="15 19">Cobalamin-5'-phosphate synthase</fullName>
    </alternativeName>
</protein>
<dbReference type="GO" id="GO:0009236">
    <property type="term" value="P:cobalamin biosynthetic process"/>
    <property type="evidence" value="ECO:0007669"/>
    <property type="project" value="UniProtKB-UniRule"/>
</dbReference>
<feature type="transmembrane region" description="Helical" evidence="19">
    <location>
        <begin position="180"/>
        <end position="201"/>
    </location>
</feature>
<feature type="transmembrane region" description="Helical" evidence="19">
    <location>
        <begin position="140"/>
        <end position="159"/>
    </location>
</feature>
<evidence type="ECO:0000256" key="11">
    <source>
        <dbReference type="ARBA" id="ARBA00022842"/>
    </source>
</evidence>
<evidence type="ECO:0000313" key="21">
    <source>
        <dbReference type="Proteomes" id="UP000230790"/>
    </source>
</evidence>
<keyword evidence="10 19" id="KW-0812">Transmembrane</keyword>
<comment type="subcellular location">
    <subcellularLocation>
        <location evidence="2 19">Cell membrane</location>
        <topology evidence="2 19">Multi-pass membrane protein</topology>
    </subcellularLocation>
</comment>
<feature type="transmembrane region" description="Helical" evidence="19">
    <location>
        <begin position="207"/>
        <end position="226"/>
    </location>
</feature>
<keyword evidence="8 19" id="KW-0169">Cobalamin biosynthesis</keyword>
<evidence type="ECO:0000256" key="7">
    <source>
        <dbReference type="ARBA" id="ARBA00022475"/>
    </source>
</evidence>
<dbReference type="PANTHER" id="PTHR34148:SF1">
    <property type="entry name" value="ADENOSYLCOBINAMIDE-GDP RIBAZOLETRANSFERASE"/>
    <property type="match status" value="1"/>
</dbReference>
<evidence type="ECO:0000256" key="1">
    <source>
        <dbReference type="ARBA" id="ARBA00001946"/>
    </source>
</evidence>
<keyword evidence="13 19" id="KW-0472">Membrane</keyword>
<keyword evidence="7 19" id="KW-1003">Cell membrane</keyword>
<evidence type="ECO:0000256" key="5">
    <source>
        <dbReference type="ARBA" id="ARBA00013200"/>
    </source>
</evidence>
<organism evidence="20 21">
    <name type="scientific">Candidatus Thermofonsia Clade 3 bacterium</name>
    <dbReference type="NCBI Taxonomy" id="2364212"/>
    <lineage>
        <taxon>Bacteria</taxon>
        <taxon>Bacillati</taxon>
        <taxon>Chloroflexota</taxon>
        <taxon>Candidatus Thermofontia</taxon>
        <taxon>Candidatus Thermofonsia Clade 3</taxon>
    </lineage>
</organism>
<comment type="similarity">
    <text evidence="4 19">Belongs to the CobS family.</text>
</comment>
<evidence type="ECO:0000313" key="20">
    <source>
        <dbReference type="EMBL" id="PJF46886.1"/>
    </source>
</evidence>
<gene>
    <name evidence="19 20" type="primary">cobS</name>
    <name evidence="20" type="ORF">CUN48_11510</name>
</gene>
<evidence type="ECO:0000256" key="4">
    <source>
        <dbReference type="ARBA" id="ARBA00010561"/>
    </source>
</evidence>
<feature type="transmembrane region" description="Helical" evidence="19">
    <location>
        <begin position="111"/>
        <end position="134"/>
    </location>
</feature>
<evidence type="ECO:0000256" key="13">
    <source>
        <dbReference type="ARBA" id="ARBA00023136"/>
    </source>
</evidence>
<keyword evidence="9 19" id="KW-0808">Transferase</keyword>
<dbReference type="GO" id="GO:0008818">
    <property type="term" value="F:cobalamin 5'-phosphate synthase activity"/>
    <property type="evidence" value="ECO:0007669"/>
    <property type="project" value="UniProtKB-UniRule"/>
</dbReference>
<dbReference type="GO" id="GO:0051073">
    <property type="term" value="F:adenosylcobinamide-GDP ribazoletransferase activity"/>
    <property type="evidence" value="ECO:0007669"/>
    <property type="project" value="UniProtKB-UniRule"/>
</dbReference>
<dbReference type="EMBL" id="PGTN01000084">
    <property type="protein sequence ID" value="PJF46886.1"/>
    <property type="molecule type" value="Genomic_DNA"/>
</dbReference>
<evidence type="ECO:0000256" key="14">
    <source>
        <dbReference type="ARBA" id="ARBA00025228"/>
    </source>
</evidence>
<evidence type="ECO:0000256" key="16">
    <source>
        <dbReference type="ARBA" id="ARBA00032853"/>
    </source>
</evidence>
<comment type="cofactor">
    <cofactor evidence="1 19">
        <name>Mg(2+)</name>
        <dbReference type="ChEBI" id="CHEBI:18420"/>
    </cofactor>
</comment>
<dbReference type="GO" id="GO:0005886">
    <property type="term" value="C:plasma membrane"/>
    <property type="evidence" value="ECO:0007669"/>
    <property type="project" value="UniProtKB-SubCell"/>
</dbReference>
<comment type="pathway">
    <text evidence="3 19">Cofactor biosynthesis; adenosylcobalamin biosynthesis; adenosylcobalamin from cob(II)yrinate a,c-diamide: step 7/7.</text>
</comment>
<sequence length="261" mass="27789">MLTAFFEAVRFLTLIPLPFMPPMTGKDYEQTVARAMAWFPAVGALIGLIACGAGGLAGTLWGDFARAVSVVVALAVVTAGLHLDGLSDTFDAVMSWRSRERKLEIMKDSRIGAMGALALIAVVALKVAFVAAAGENWPRAVLVATTLGRWADLYGIFFFPAAREGGLGRSFHDFIRRSDFIFATLQMLVIVALVCAVGRPPPAWPDSLLRGGIAIGLTLLVARVVFTRWTRSLGGLTGDTYGAMCEIGEVVALAAMSARPL</sequence>
<evidence type="ECO:0000256" key="12">
    <source>
        <dbReference type="ARBA" id="ARBA00022989"/>
    </source>
</evidence>
<comment type="function">
    <text evidence="14 19">Joins adenosylcobinamide-GDP and alpha-ribazole to generate adenosylcobalamin (Ado-cobalamin). Also synthesizes adenosylcobalamin 5'-phosphate from adenosylcobinamide-GDP and alpha-ribazole 5'-phosphate.</text>
</comment>
<dbReference type="Pfam" id="PF02654">
    <property type="entry name" value="CobS"/>
    <property type="match status" value="1"/>
</dbReference>
<evidence type="ECO:0000256" key="2">
    <source>
        <dbReference type="ARBA" id="ARBA00004651"/>
    </source>
</evidence>
<comment type="caution">
    <text evidence="20">The sequence shown here is derived from an EMBL/GenBank/DDBJ whole genome shotgun (WGS) entry which is preliminary data.</text>
</comment>
<accession>A0A2M8QAP8</accession>
<dbReference type="HAMAP" id="MF_00719">
    <property type="entry name" value="CobS"/>
    <property type="match status" value="1"/>
</dbReference>
<dbReference type="InterPro" id="IPR003805">
    <property type="entry name" value="CobS"/>
</dbReference>
<dbReference type="Proteomes" id="UP000230790">
    <property type="component" value="Unassembled WGS sequence"/>
</dbReference>
<evidence type="ECO:0000256" key="8">
    <source>
        <dbReference type="ARBA" id="ARBA00022573"/>
    </source>
</evidence>
<feature type="transmembrane region" description="Helical" evidence="19">
    <location>
        <begin position="67"/>
        <end position="90"/>
    </location>
</feature>
<comment type="catalytic activity">
    <reaction evidence="18 19">
        <text>alpha-ribazole 5'-phosphate + adenosylcob(III)inamide-GDP = adenosylcob(III)alamin 5'-phosphate + GMP + H(+)</text>
        <dbReference type="Rhea" id="RHEA:23560"/>
        <dbReference type="ChEBI" id="CHEBI:15378"/>
        <dbReference type="ChEBI" id="CHEBI:57918"/>
        <dbReference type="ChEBI" id="CHEBI:58115"/>
        <dbReference type="ChEBI" id="CHEBI:60487"/>
        <dbReference type="ChEBI" id="CHEBI:60493"/>
        <dbReference type="EC" id="2.7.8.26"/>
    </reaction>
</comment>
<dbReference type="PANTHER" id="PTHR34148">
    <property type="entry name" value="ADENOSYLCOBINAMIDE-GDP RIBAZOLETRANSFERASE"/>
    <property type="match status" value="1"/>
</dbReference>
<evidence type="ECO:0000256" key="3">
    <source>
        <dbReference type="ARBA" id="ARBA00004663"/>
    </source>
</evidence>
<dbReference type="UniPathway" id="UPA00148">
    <property type="reaction ID" value="UER00238"/>
</dbReference>
<evidence type="ECO:0000256" key="17">
    <source>
        <dbReference type="ARBA" id="ARBA00048623"/>
    </source>
</evidence>
<dbReference type="AlphaFoldDB" id="A0A2M8QAP8"/>
<name>A0A2M8QAP8_9CHLR</name>